<comment type="caution">
    <text evidence="2">The sequence shown here is derived from an EMBL/GenBank/DDBJ whole genome shotgun (WGS) entry which is preliminary data.</text>
</comment>
<dbReference type="Pfam" id="PF04073">
    <property type="entry name" value="tRNA_edit"/>
    <property type="match status" value="1"/>
</dbReference>
<dbReference type="EMBL" id="JAATJS010000002">
    <property type="protein sequence ID" value="NIX76223.1"/>
    <property type="molecule type" value="Genomic_DNA"/>
</dbReference>
<evidence type="ECO:0000313" key="3">
    <source>
        <dbReference type="Proteomes" id="UP000707352"/>
    </source>
</evidence>
<dbReference type="Gene3D" id="3.90.960.10">
    <property type="entry name" value="YbaK/aminoacyl-tRNA synthetase-associated domain"/>
    <property type="match status" value="1"/>
</dbReference>
<feature type="domain" description="YbaK/aminoacyl-tRNA synthetase-associated" evidence="1">
    <location>
        <begin position="31"/>
        <end position="148"/>
    </location>
</feature>
<organism evidence="2 3">
    <name type="scientific">Microvirga terricola</name>
    <dbReference type="NCBI Taxonomy" id="2719797"/>
    <lineage>
        <taxon>Bacteria</taxon>
        <taxon>Pseudomonadati</taxon>
        <taxon>Pseudomonadota</taxon>
        <taxon>Alphaproteobacteria</taxon>
        <taxon>Hyphomicrobiales</taxon>
        <taxon>Methylobacteriaceae</taxon>
        <taxon>Microvirga</taxon>
    </lineage>
</organism>
<sequence length="161" mass="17137">MNVQLPPSTQRVQRAAAELRLDVLIREMPQSTRTAEEAAAACECAVGQIVKSLVFQGATSGTPYLLLVSGKNRVDQEGVTRTIGEALTRPDAAQVRAWTGYAIGGIPPFGHDTPMRTFIDRDLLDHPVVWAAAGTPQTVFSVEPKALAQAVDATVIAVTGE</sequence>
<dbReference type="PANTHER" id="PTHR30411:SF1">
    <property type="entry name" value="CYTOPLASMIC PROTEIN"/>
    <property type="match status" value="1"/>
</dbReference>
<name>A0ABX0V8Q3_9HYPH</name>
<dbReference type="InterPro" id="IPR036754">
    <property type="entry name" value="YbaK/aa-tRNA-synt-asso_dom_sf"/>
</dbReference>
<dbReference type="RefSeq" id="WP_167672119.1">
    <property type="nucleotide sequence ID" value="NZ_JAATJS010000002.1"/>
</dbReference>
<dbReference type="PANTHER" id="PTHR30411">
    <property type="entry name" value="CYTOPLASMIC PROTEIN"/>
    <property type="match status" value="1"/>
</dbReference>
<dbReference type="InterPro" id="IPR007214">
    <property type="entry name" value="YbaK/aa-tRNA-synth-assoc-dom"/>
</dbReference>
<accession>A0ABX0V8Q3</accession>
<protein>
    <submittedName>
        <fullName evidence="2">YbaK/EbsC family protein</fullName>
    </submittedName>
</protein>
<dbReference type="Proteomes" id="UP000707352">
    <property type="component" value="Unassembled WGS sequence"/>
</dbReference>
<evidence type="ECO:0000259" key="1">
    <source>
        <dbReference type="Pfam" id="PF04073"/>
    </source>
</evidence>
<dbReference type="CDD" id="cd04333">
    <property type="entry name" value="ProX_deacylase"/>
    <property type="match status" value="1"/>
</dbReference>
<keyword evidence="3" id="KW-1185">Reference proteome</keyword>
<dbReference type="SUPFAM" id="SSF55826">
    <property type="entry name" value="YbaK/ProRS associated domain"/>
    <property type="match status" value="1"/>
</dbReference>
<gene>
    <name evidence="2" type="ORF">HB375_06290</name>
</gene>
<proteinExistence type="predicted"/>
<reference evidence="2 3" key="1">
    <citation type="submission" date="2020-03" db="EMBL/GenBank/DDBJ databases">
        <title>The genome sequence of Microvirga sp. c23x22.</title>
        <authorList>
            <person name="Zhang X."/>
        </authorList>
    </citation>
    <scope>NUCLEOTIDE SEQUENCE [LARGE SCALE GENOMIC DNA]</scope>
    <source>
        <strain evidence="3">c23x22</strain>
    </source>
</reference>
<evidence type="ECO:0000313" key="2">
    <source>
        <dbReference type="EMBL" id="NIX76223.1"/>
    </source>
</evidence>